<feature type="binding site" evidence="5 6">
    <location>
        <position position="130"/>
    </location>
    <ligand>
        <name>substrate</name>
    </ligand>
</feature>
<feature type="binding site" evidence="5 7">
    <location>
        <position position="198"/>
    </location>
    <ligand>
        <name>FMN</name>
        <dbReference type="ChEBI" id="CHEBI:58210"/>
    </ligand>
</feature>
<evidence type="ECO:0000313" key="11">
    <source>
        <dbReference type="Proteomes" id="UP000054997"/>
    </source>
</evidence>
<dbReference type="InterPro" id="IPR000659">
    <property type="entry name" value="Pyridox_Oxase"/>
</dbReference>
<dbReference type="OrthoDB" id="9780392at2"/>
<protein>
    <recommendedName>
        <fullName evidence="5">Pyridoxine/pyridoxamine 5'-phosphate oxidase</fullName>
        <ecNumber evidence="5">1.4.3.5</ecNumber>
    </recommendedName>
    <alternativeName>
        <fullName evidence="5">PNP/PMP oxidase</fullName>
        <shortName evidence="5">PNPOx</shortName>
    </alternativeName>
    <alternativeName>
        <fullName evidence="5">Pyridoxal 5'-phosphate synthase</fullName>
    </alternativeName>
</protein>
<dbReference type="Proteomes" id="UP000054997">
    <property type="component" value="Unassembled WGS sequence"/>
</dbReference>
<dbReference type="AlphaFoldDB" id="A0A0W0VSF2"/>
<keyword evidence="11" id="KW-1185">Reference proteome</keyword>
<feature type="binding site" evidence="5 7">
    <location>
        <position position="86"/>
    </location>
    <ligand>
        <name>FMN</name>
        <dbReference type="ChEBI" id="CHEBI:58210"/>
    </ligand>
</feature>
<evidence type="ECO:0000256" key="6">
    <source>
        <dbReference type="PIRSR" id="PIRSR000190-1"/>
    </source>
</evidence>
<dbReference type="HAMAP" id="MF_01629">
    <property type="entry name" value="PdxH"/>
    <property type="match status" value="1"/>
</dbReference>
<dbReference type="NCBIfam" id="TIGR00558">
    <property type="entry name" value="pdxH"/>
    <property type="match status" value="1"/>
</dbReference>
<feature type="binding site" evidence="5 7">
    <location>
        <begin position="143"/>
        <end position="144"/>
    </location>
    <ligand>
        <name>FMN</name>
        <dbReference type="ChEBI" id="CHEBI:58210"/>
    </ligand>
</feature>
<comment type="caution">
    <text evidence="10">The sequence shown here is derived from an EMBL/GenBank/DDBJ whole genome shotgun (WGS) entry which is preliminary data.</text>
</comment>
<dbReference type="SUPFAM" id="SSF50475">
    <property type="entry name" value="FMN-binding split barrel"/>
    <property type="match status" value="1"/>
</dbReference>
<dbReference type="EC" id="1.4.3.5" evidence="5"/>
<feature type="binding site" evidence="6">
    <location>
        <begin position="11"/>
        <end position="14"/>
    </location>
    <ligand>
        <name>substrate</name>
    </ligand>
</feature>
<dbReference type="GO" id="GO:0010181">
    <property type="term" value="F:FMN binding"/>
    <property type="evidence" value="ECO:0007669"/>
    <property type="project" value="UniProtKB-UniRule"/>
</dbReference>
<reference evidence="10 11" key="1">
    <citation type="submission" date="2015-11" db="EMBL/GenBank/DDBJ databases">
        <title>Genomic analysis of 38 Legionella species identifies large and diverse effector repertoires.</title>
        <authorList>
            <person name="Burstein D."/>
            <person name="Amaro F."/>
            <person name="Zusman T."/>
            <person name="Lifshitz Z."/>
            <person name="Cohen O."/>
            <person name="Gilbert J.A."/>
            <person name="Pupko T."/>
            <person name="Shuman H.A."/>
            <person name="Segal G."/>
        </authorList>
    </citation>
    <scope>NUCLEOTIDE SEQUENCE [LARGE SCALE GENOMIC DNA]</scope>
    <source>
        <strain evidence="10 11">ATCC 49505</strain>
    </source>
</reference>
<comment type="pathway">
    <text evidence="5">Cofactor metabolism; pyridoxal 5'-phosphate salvage; pyridoxal 5'-phosphate from pyridoxamine 5'-phosphate: step 1/1.</text>
</comment>
<evidence type="ECO:0000256" key="4">
    <source>
        <dbReference type="ARBA" id="ARBA00023002"/>
    </source>
</evidence>
<dbReference type="NCBIfam" id="NF004231">
    <property type="entry name" value="PRK05679.1"/>
    <property type="match status" value="1"/>
</dbReference>
<sequence length="215" mass="25446">MGKWKSIADIRREYGTLSLNEAEVPESPFVLFEKWFEEVLVSEKSDPTAMVLATVDERGYPDTRVLLLKGLEEGHFVFFTNYQSTKAIQLNHTPYAAMNFYWPQMARQVRIRGRVKRASKELSDAYFASRPYTSQLSAITSPQSREIKGREELEERLNALIAQYQQQNVMRPEYWGGYILIPDEIEFWQGRDNRLHDRIHYYLKNNQWHHRRLAP</sequence>
<comment type="pathway">
    <text evidence="5">Cofactor metabolism; pyridoxal 5'-phosphate salvage; pyridoxal 5'-phosphate from pyridoxine 5'-phosphate: step 1/1.</text>
</comment>
<gene>
    <name evidence="5 10" type="primary">pdxH</name>
    <name evidence="10" type="ORF">Llon_0260</name>
</gene>
<dbReference type="PANTHER" id="PTHR10851">
    <property type="entry name" value="PYRIDOXINE-5-PHOSPHATE OXIDASE"/>
    <property type="match status" value="1"/>
</dbReference>
<dbReference type="PIRSF" id="PIRSF000190">
    <property type="entry name" value="Pyd_amn-ph_oxd"/>
    <property type="match status" value="1"/>
</dbReference>
<dbReference type="Pfam" id="PF01243">
    <property type="entry name" value="PNPOx_N"/>
    <property type="match status" value="1"/>
</dbReference>
<comment type="catalytic activity">
    <reaction evidence="5">
        <text>pyridoxamine 5'-phosphate + O2 + H2O = pyridoxal 5'-phosphate + H2O2 + NH4(+)</text>
        <dbReference type="Rhea" id="RHEA:15817"/>
        <dbReference type="ChEBI" id="CHEBI:15377"/>
        <dbReference type="ChEBI" id="CHEBI:15379"/>
        <dbReference type="ChEBI" id="CHEBI:16240"/>
        <dbReference type="ChEBI" id="CHEBI:28938"/>
        <dbReference type="ChEBI" id="CHEBI:58451"/>
        <dbReference type="ChEBI" id="CHEBI:597326"/>
        <dbReference type="EC" id="1.4.3.5"/>
    </reaction>
</comment>
<feature type="domain" description="Pyridoxine 5'-phosphate oxidase dimerisation C-terminal" evidence="9">
    <location>
        <begin position="175"/>
        <end position="215"/>
    </location>
</feature>
<dbReference type="PATRIC" id="fig|45068.5.peg.276"/>
<proteinExistence type="inferred from homology"/>
<dbReference type="InterPro" id="IPR011576">
    <property type="entry name" value="Pyridox_Oxase_N"/>
</dbReference>
<feature type="binding site" evidence="5 7">
    <location>
        <begin position="64"/>
        <end position="69"/>
    </location>
    <ligand>
        <name>FMN</name>
        <dbReference type="ChEBI" id="CHEBI:58210"/>
    </ligand>
</feature>
<keyword evidence="5" id="KW-0664">Pyridoxine biosynthesis</keyword>
<feature type="binding site" evidence="5 6">
    <location>
        <position position="69"/>
    </location>
    <ligand>
        <name>substrate</name>
    </ligand>
</feature>
<dbReference type="RefSeq" id="WP_058528281.1">
    <property type="nucleotide sequence ID" value="NZ_CAAAHZ010000012.1"/>
</dbReference>
<evidence type="ECO:0000256" key="1">
    <source>
        <dbReference type="ARBA" id="ARBA00007301"/>
    </source>
</evidence>
<evidence type="ECO:0000313" key="10">
    <source>
        <dbReference type="EMBL" id="KTD23026.1"/>
    </source>
</evidence>
<feature type="binding site" evidence="5 6">
    <location>
        <position position="134"/>
    </location>
    <ligand>
        <name>substrate</name>
    </ligand>
</feature>
<accession>A0A0W0VSF2</accession>
<dbReference type="InterPro" id="IPR019576">
    <property type="entry name" value="Pyridoxamine_oxidase_dimer_C"/>
</dbReference>
<dbReference type="InterPro" id="IPR012349">
    <property type="entry name" value="Split_barrel_FMN-bd"/>
</dbReference>
<feature type="binding site" evidence="5 7">
    <location>
        <begin position="79"/>
        <end position="80"/>
    </location>
    <ligand>
        <name>FMN</name>
        <dbReference type="ChEBI" id="CHEBI:58210"/>
    </ligand>
</feature>
<keyword evidence="2 5" id="KW-0285">Flavoprotein</keyword>
<dbReference type="PANTHER" id="PTHR10851:SF0">
    <property type="entry name" value="PYRIDOXINE-5'-PHOSPHATE OXIDASE"/>
    <property type="match status" value="1"/>
</dbReference>
<dbReference type="EMBL" id="LNYK01000002">
    <property type="protein sequence ID" value="KTD23026.1"/>
    <property type="molecule type" value="Genomic_DNA"/>
</dbReference>
<comment type="catalytic activity">
    <reaction evidence="5">
        <text>pyridoxine 5'-phosphate + O2 = pyridoxal 5'-phosphate + H2O2</text>
        <dbReference type="Rhea" id="RHEA:15149"/>
        <dbReference type="ChEBI" id="CHEBI:15379"/>
        <dbReference type="ChEBI" id="CHEBI:16240"/>
        <dbReference type="ChEBI" id="CHEBI:58589"/>
        <dbReference type="ChEBI" id="CHEBI:597326"/>
        <dbReference type="EC" id="1.4.3.5"/>
    </reaction>
</comment>
<comment type="similarity">
    <text evidence="1 5">Belongs to the pyridoxamine 5'-phosphate oxidase family.</text>
</comment>
<feature type="binding site" evidence="5 7">
    <location>
        <position position="108"/>
    </location>
    <ligand>
        <name>FMN</name>
        <dbReference type="ChEBI" id="CHEBI:58210"/>
    </ligand>
</feature>
<dbReference type="GO" id="GO:0008615">
    <property type="term" value="P:pyridoxine biosynthetic process"/>
    <property type="evidence" value="ECO:0007669"/>
    <property type="project" value="UniProtKB-UniRule"/>
</dbReference>
<dbReference type="PROSITE" id="PS01064">
    <property type="entry name" value="PYRIDOX_OXIDASE"/>
    <property type="match status" value="1"/>
</dbReference>
<feature type="binding site" evidence="5 7">
    <location>
        <position position="188"/>
    </location>
    <ligand>
        <name>FMN</name>
        <dbReference type="ChEBI" id="CHEBI:58210"/>
    </ligand>
</feature>
<feature type="binding site" evidence="5 6">
    <location>
        <begin position="194"/>
        <end position="196"/>
    </location>
    <ligand>
        <name>substrate</name>
    </ligand>
</feature>
<name>A0A0W0VSF2_9GAMM</name>
<organism evidence="10 11">
    <name type="scientific">Legionella londiniensis</name>
    <dbReference type="NCBI Taxonomy" id="45068"/>
    <lineage>
        <taxon>Bacteria</taxon>
        <taxon>Pseudomonadati</taxon>
        <taxon>Pseudomonadota</taxon>
        <taxon>Gammaproteobacteria</taxon>
        <taxon>Legionellales</taxon>
        <taxon>Legionellaceae</taxon>
        <taxon>Legionella</taxon>
    </lineage>
</organism>
<comment type="caution">
    <text evidence="5">Lacks conserved residue(s) required for the propagation of feature annotation.</text>
</comment>
<evidence type="ECO:0000256" key="3">
    <source>
        <dbReference type="ARBA" id="ARBA00022643"/>
    </source>
</evidence>
<evidence type="ECO:0000256" key="5">
    <source>
        <dbReference type="HAMAP-Rule" id="MF_01629"/>
    </source>
</evidence>
<keyword evidence="4 5" id="KW-0560">Oxidoreductase</keyword>
<comment type="function">
    <text evidence="5">Catalyzes the oxidation of either pyridoxine 5'-phosphate (PNP) or pyridoxamine 5'-phosphate (PMP) into pyridoxal 5'-phosphate (PLP).</text>
</comment>
<dbReference type="Pfam" id="PF10590">
    <property type="entry name" value="PNP_phzG_C"/>
    <property type="match status" value="1"/>
</dbReference>
<dbReference type="STRING" id="45068.Llon_0260"/>
<evidence type="ECO:0000259" key="8">
    <source>
        <dbReference type="Pfam" id="PF01243"/>
    </source>
</evidence>
<evidence type="ECO:0000259" key="9">
    <source>
        <dbReference type="Pfam" id="PF10590"/>
    </source>
</evidence>
<comment type="cofactor">
    <cofactor evidence="5 7">
        <name>FMN</name>
        <dbReference type="ChEBI" id="CHEBI:58210"/>
    </cofactor>
    <text evidence="5 7">Binds 1 FMN per subunit.</text>
</comment>
<feature type="domain" description="Pyridoxamine 5'-phosphate oxidase N-terminal" evidence="8">
    <location>
        <begin position="40"/>
        <end position="154"/>
    </location>
</feature>
<keyword evidence="3 5" id="KW-0288">FMN</keyword>
<dbReference type="Gene3D" id="2.30.110.10">
    <property type="entry name" value="Electron Transport, Fmn-binding Protein, Chain A"/>
    <property type="match status" value="1"/>
</dbReference>
<dbReference type="UniPathway" id="UPA01068">
    <property type="reaction ID" value="UER00304"/>
</dbReference>
<evidence type="ECO:0000256" key="2">
    <source>
        <dbReference type="ARBA" id="ARBA00022630"/>
    </source>
</evidence>
<feature type="binding site" evidence="5 6">
    <location>
        <position position="126"/>
    </location>
    <ligand>
        <name>substrate</name>
    </ligand>
</feature>
<dbReference type="InterPro" id="IPR019740">
    <property type="entry name" value="Pyridox_Oxase_CS"/>
</dbReference>
<dbReference type="GO" id="GO:0004733">
    <property type="term" value="F:pyridoxamine phosphate oxidase activity"/>
    <property type="evidence" value="ECO:0007669"/>
    <property type="project" value="UniProtKB-UniRule"/>
</dbReference>
<evidence type="ECO:0000256" key="7">
    <source>
        <dbReference type="PIRSR" id="PIRSR000190-2"/>
    </source>
</evidence>
<comment type="subunit">
    <text evidence="5">Homodimer.</text>
</comment>